<dbReference type="PANTHER" id="PTHR43343">
    <property type="entry name" value="PEPTIDASE S12"/>
    <property type="match status" value="1"/>
</dbReference>
<evidence type="ECO:0000313" key="8">
    <source>
        <dbReference type="EMBL" id="NMO96031.1"/>
    </source>
</evidence>
<keyword evidence="6" id="KW-0812">Transmembrane</keyword>
<feature type="compositionally biased region" description="Low complexity" evidence="5">
    <location>
        <begin position="248"/>
        <end position="262"/>
    </location>
</feature>
<dbReference type="SMART" id="SM00228">
    <property type="entry name" value="PDZ"/>
    <property type="match status" value="1"/>
</dbReference>
<dbReference type="InterPro" id="IPR043504">
    <property type="entry name" value="Peptidase_S1_PA_chymotrypsin"/>
</dbReference>
<dbReference type="GO" id="GO:0004252">
    <property type="term" value="F:serine-type endopeptidase activity"/>
    <property type="evidence" value="ECO:0007669"/>
    <property type="project" value="InterPro"/>
</dbReference>
<keyword evidence="3" id="KW-0378">Hydrolase</keyword>
<comment type="caution">
    <text evidence="8">The sequence shown here is derived from an EMBL/GenBank/DDBJ whole genome shotgun (WGS) entry which is preliminary data.</text>
</comment>
<evidence type="ECO:0000256" key="4">
    <source>
        <dbReference type="ARBA" id="ARBA00022825"/>
    </source>
</evidence>
<evidence type="ECO:0000259" key="7">
    <source>
        <dbReference type="SMART" id="SM00228"/>
    </source>
</evidence>
<dbReference type="InterPro" id="IPR036034">
    <property type="entry name" value="PDZ_sf"/>
</dbReference>
<dbReference type="Gene3D" id="2.30.42.10">
    <property type="match status" value="1"/>
</dbReference>
<keyword evidence="2" id="KW-0645">Protease</keyword>
<evidence type="ECO:0000256" key="5">
    <source>
        <dbReference type="SAM" id="MobiDB-lite"/>
    </source>
</evidence>
<dbReference type="EMBL" id="JABBPN010000007">
    <property type="protein sequence ID" value="NMO96031.1"/>
    <property type="molecule type" value="Genomic_DNA"/>
</dbReference>
<feature type="compositionally biased region" description="Low complexity" evidence="5">
    <location>
        <begin position="167"/>
        <end position="182"/>
    </location>
</feature>
<organism evidence="8 9">
    <name type="scientific">Paenibacillus lemnae</name>
    <dbReference type="NCBI Taxonomy" id="1330551"/>
    <lineage>
        <taxon>Bacteria</taxon>
        <taxon>Bacillati</taxon>
        <taxon>Bacillota</taxon>
        <taxon>Bacilli</taxon>
        <taxon>Bacillales</taxon>
        <taxon>Paenibacillaceae</taxon>
        <taxon>Paenibacillus</taxon>
    </lineage>
</organism>
<dbReference type="SUPFAM" id="SSF50494">
    <property type="entry name" value="Trypsin-like serine proteases"/>
    <property type="match status" value="1"/>
</dbReference>
<keyword evidence="4" id="KW-0720">Serine protease</keyword>
<protein>
    <submittedName>
        <fullName evidence="8">PDZ domain-containing protein</fullName>
    </submittedName>
</protein>
<dbReference type="InterPro" id="IPR001478">
    <property type="entry name" value="PDZ"/>
</dbReference>
<keyword evidence="6" id="KW-0472">Membrane</keyword>
<comment type="similarity">
    <text evidence="1">Belongs to the peptidase S1C family.</text>
</comment>
<reference evidence="8 9" key="1">
    <citation type="submission" date="2020-04" db="EMBL/GenBank/DDBJ databases">
        <title>Paenibacillus algicola sp. nov., a novel marine bacterium producing alginate lyase.</title>
        <authorList>
            <person name="Huang H."/>
        </authorList>
    </citation>
    <scope>NUCLEOTIDE SEQUENCE [LARGE SCALE GENOMIC DNA]</scope>
    <source>
        <strain evidence="8 9">L7-75</strain>
    </source>
</reference>
<accession>A0A848M745</accession>
<dbReference type="Proteomes" id="UP000565468">
    <property type="component" value="Unassembled WGS sequence"/>
</dbReference>
<dbReference type="InterPro" id="IPR001940">
    <property type="entry name" value="Peptidase_S1C"/>
</dbReference>
<name>A0A848M745_PAELE</name>
<feature type="region of interest" description="Disordered" evidence="5">
    <location>
        <begin position="1"/>
        <end position="125"/>
    </location>
</feature>
<feature type="transmembrane region" description="Helical" evidence="6">
    <location>
        <begin position="132"/>
        <end position="151"/>
    </location>
</feature>
<dbReference type="Pfam" id="PF13180">
    <property type="entry name" value="PDZ_2"/>
    <property type="match status" value="1"/>
</dbReference>
<feature type="compositionally biased region" description="Basic and acidic residues" evidence="5">
    <location>
        <begin position="1"/>
        <end position="34"/>
    </location>
</feature>
<dbReference type="InterPro" id="IPR051201">
    <property type="entry name" value="Chloro_Bact_Ser_Proteases"/>
</dbReference>
<gene>
    <name evidence="8" type="ORF">HII30_09645</name>
</gene>
<dbReference type="AlphaFoldDB" id="A0A848M745"/>
<feature type="compositionally biased region" description="Polar residues" evidence="5">
    <location>
        <begin position="88"/>
        <end position="99"/>
    </location>
</feature>
<evidence type="ECO:0000256" key="6">
    <source>
        <dbReference type="SAM" id="Phobius"/>
    </source>
</evidence>
<sequence>MDDQRNRFGHNEDELNPERNNERNHESNHEHEQQSDPASNSSSYYSYGPFKSLDDEKKEDNQSSHYVRRNPQEVEVTAPEPVKPVPSSAYSGTTRSQGSDAKDGGNYPERSSSSKGKGNWNYSRKPRSSVKTVLLSFLAGMVFITGSMFAADRTNLFTPEQPMSSQAASNDVAPAVAPANNDGSASTAAAQIPTDPGDVASVVDNASPAVVLIETLVNSSGSQRQGSRSMDDDIFRYFFGDGSGPQGNGSNRGNSGGSADSSQLQPSGIGSGFIFDKSGYILTNEHVINGADVIQVTVQGTKKPYEAKLLGSSYELDLAVLKIEGDNDFPMVALGDSDSLEVGEWLVAIGNPHGFDHTVTAGVLSSKERQIDISGQNGQADRNYEHLLQTDASINPGNSGGPLLNLKGEVIGMNVAVSAEAQGIGFAIPAKTINEVLDYLKNNKEVPKEPIPFIGASLGTLTPQVSQQLGTDVTEGSYVSSVVFRSPAYEADLRQYDIIIGAEGQKFATAAELIEYIQSKKVGDKITLNVVRNGNTLDLPVTIGDRNDFDLTEQQ</sequence>
<evidence type="ECO:0000256" key="2">
    <source>
        <dbReference type="ARBA" id="ARBA00022670"/>
    </source>
</evidence>
<dbReference type="Pfam" id="PF13365">
    <property type="entry name" value="Trypsin_2"/>
    <property type="match status" value="1"/>
</dbReference>
<feature type="compositionally biased region" description="Polar residues" evidence="5">
    <location>
        <begin position="109"/>
        <end position="122"/>
    </location>
</feature>
<dbReference type="CDD" id="cd06779">
    <property type="entry name" value="cpPDZ_Deg_HtrA-like"/>
    <property type="match status" value="1"/>
</dbReference>
<evidence type="ECO:0000256" key="1">
    <source>
        <dbReference type="ARBA" id="ARBA00010541"/>
    </source>
</evidence>
<dbReference type="InterPro" id="IPR009003">
    <property type="entry name" value="Peptidase_S1_PA"/>
</dbReference>
<dbReference type="Gene3D" id="2.40.10.10">
    <property type="entry name" value="Trypsin-like serine proteases"/>
    <property type="match status" value="2"/>
</dbReference>
<feature type="compositionally biased region" description="Basic and acidic residues" evidence="5">
    <location>
        <begin position="52"/>
        <end position="62"/>
    </location>
</feature>
<evidence type="ECO:0000256" key="3">
    <source>
        <dbReference type="ARBA" id="ARBA00022801"/>
    </source>
</evidence>
<dbReference type="PRINTS" id="PR00834">
    <property type="entry name" value="PROTEASES2C"/>
</dbReference>
<proteinExistence type="inferred from homology"/>
<dbReference type="SUPFAM" id="SSF50156">
    <property type="entry name" value="PDZ domain-like"/>
    <property type="match status" value="1"/>
</dbReference>
<feature type="region of interest" description="Disordered" evidence="5">
    <location>
        <begin position="160"/>
        <end position="192"/>
    </location>
</feature>
<keyword evidence="6" id="KW-1133">Transmembrane helix</keyword>
<dbReference type="PANTHER" id="PTHR43343:SF3">
    <property type="entry name" value="PROTEASE DO-LIKE 8, CHLOROPLASTIC"/>
    <property type="match status" value="1"/>
</dbReference>
<evidence type="ECO:0000313" key="9">
    <source>
        <dbReference type="Proteomes" id="UP000565468"/>
    </source>
</evidence>
<keyword evidence="9" id="KW-1185">Reference proteome</keyword>
<feature type="region of interest" description="Disordered" evidence="5">
    <location>
        <begin position="245"/>
        <end position="264"/>
    </location>
</feature>
<feature type="domain" description="PDZ" evidence="7">
    <location>
        <begin position="452"/>
        <end position="534"/>
    </location>
</feature>
<dbReference type="GO" id="GO:0006508">
    <property type="term" value="P:proteolysis"/>
    <property type="evidence" value="ECO:0007669"/>
    <property type="project" value="UniProtKB-KW"/>
</dbReference>
<dbReference type="RefSeq" id="WP_169504818.1">
    <property type="nucleotide sequence ID" value="NZ_JABBPN010000007.1"/>
</dbReference>